<protein>
    <submittedName>
        <fullName evidence="1">Uncharacterized protein</fullName>
    </submittedName>
</protein>
<reference evidence="1 2" key="1">
    <citation type="journal article" date="2013" name="Genome Announc.">
        <title>Draft genome sequence of the moderately halophilic gammaproteobacterium Halomonas anticariensis FP35.</title>
        <authorList>
            <person name="Tahrioui A."/>
            <person name="Quesada E."/>
            <person name="Llamas I."/>
        </authorList>
    </citation>
    <scope>NUCLEOTIDE SEQUENCE [LARGE SCALE GENOMIC DNA]</scope>
    <source>
        <strain evidence="2">DSM 16096 / CECT 5854 / LMG 22089 / FP35</strain>
    </source>
</reference>
<dbReference type="PATRIC" id="fig|1121939.11.peg.3252"/>
<proteinExistence type="predicted"/>
<evidence type="ECO:0000313" key="2">
    <source>
        <dbReference type="Proteomes" id="UP000014463"/>
    </source>
</evidence>
<dbReference type="Proteomes" id="UP000014463">
    <property type="component" value="Unassembled WGS sequence"/>
</dbReference>
<comment type="caution">
    <text evidence="1">The sequence shown here is derived from an EMBL/GenBank/DDBJ whole genome shotgun (WGS) entry which is preliminary data.</text>
</comment>
<organism evidence="1 2">
    <name type="scientific">Litchfieldella anticariensis (strain DSM 16096 / CECT 5854 / CIP 108499 / LMG 22089 / FP35)</name>
    <name type="common">Halomonas anticariensis</name>
    <dbReference type="NCBI Taxonomy" id="1121939"/>
    <lineage>
        <taxon>Bacteria</taxon>
        <taxon>Pseudomonadati</taxon>
        <taxon>Pseudomonadota</taxon>
        <taxon>Gammaproteobacteria</taxon>
        <taxon>Oceanospirillales</taxon>
        <taxon>Halomonadaceae</taxon>
        <taxon>Litchfieldella</taxon>
    </lineage>
</organism>
<gene>
    <name evidence="1" type="ORF">L861_10940</name>
</gene>
<evidence type="ECO:0000313" key="1">
    <source>
        <dbReference type="EMBL" id="EPC01081.1"/>
    </source>
</evidence>
<keyword evidence="2" id="KW-1185">Reference proteome</keyword>
<name>S2L8J0_LITA3</name>
<sequence>MRIERSNSNTRTIMQDAGFATEWEHLSMSRFPLTRTPAQALMLALCMFRPDTVIEVETRSVIVCSMKRKRSAWLI</sequence>
<dbReference type="AlphaFoldDB" id="S2L8J0"/>
<dbReference type="EMBL" id="ASTJ01000036">
    <property type="protein sequence ID" value="EPC01081.1"/>
    <property type="molecule type" value="Genomic_DNA"/>
</dbReference>
<accession>S2L8J0</accession>